<dbReference type="OrthoDB" id="8524622at2"/>
<evidence type="ECO:0000256" key="3">
    <source>
        <dbReference type="ARBA" id="ARBA00023163"/>
    </source>
</evidence>
<dbReference type="InterPro" id="IPR029016">
    <property type="entry name" value="GAF-like_dom_sf"/>
</dbReference>
<comment type="caution">
    <text evidence="6">The sequence shown here is derived from an EMBL/GenBank/DDBJ whole genome shotgun (WGS) entry which is preliminary data.</text>
</comment>
<dbReference type="Pfam" id="PF09339">
    <property type="entry name" value="HTH_IclR"/>
    <property type="match status" value="1"/>
</dbReference>
<dbReference type="GO" id="GO:0045892">
    <property type="term" value="P:negative regulation of DNA-templated transcription"/>
    <property type="evidence" value="ECO:0007669"/>
    <property type="project" value="TreeGrafter"/>
</dbReference>
<feature type="domain" description="HTH iclR-type" evidence="4">
    <location>
        <begin position="13"/>
        <end position="75"/>
    </location>
</feature>
<dbReference type="SMART" id="SM00346">
    <property type="entry name" value="HTH_ICLR"/>
    <property type="match status" value="1"/>
</dbReference>
<reference evidence="6 7" key="1">
    <citation type="submission" date="2018-10" db="EMBL/GenBank/DDBJ databases">
        <title>Robbsia sp. DHC34, isolated from soil.</title>
        <authorList>
            <person name="Gao Z.-H."/>
            <person name="Qiu L.-H."/>
        </authorList>
    </citation>
    <scope>NUCLEOTIDE SEQUENCE [LARGE SCALE GENOMIC DNA]</scope>
    <source>
        <strain evidence="6 7">DHC34</strain>
    </source>
</reference>
<dbReference type="GO" id="GO:0003700">
    <property type="term" value="F:DNA-binding transcription factor activity"/>
    <property type="evidence" value="ECO:0007669"/>
    <property type="project" value="TreeGrafter"/>
</dbReference>
<gene>
    <name evidence="6" type="ORF">D7S86_06555</name>
</gene>
<dbReference type="PROSITE" id="PS51078">
    <property type="entry name" value="ICLR_ED"/>
    <property type="match status" value="1"/>
</dbReference>
<dbReference type="RefSeq" id="WP_121084746.1">
    <property type="nucleotide sequence ID" value="NZ_RBZU01000002.1"/>
</dbReference>
<dbReference type="InterPro" id="IPR005471">
    <property type="entry name" value="Tscrpt_reg_IclR_N"/>
</dbReference>
<dbReference type="GO" id="GO:0003677">
    <property type="term" value="F:DNA binding"/>
    <property type="evidence" value="ECO:0007669"/>
    <property type="project" value="UniProtKB-KW"/>
</dbReference>
<dbReference type="InterPro" id="IPR036388">
    <property type="entry name" value="WH-like_DNA-bd_sf"/>
</dbReference>
<dbReference type="InterPro" id="IPR036390">
    <property type="entry name" value="WH_DNA-bd_sf"/>
</dbReference>
<dbReference type="SUPFAM" id="SSF46785">
    <property type="entry name" value="Winged helix' DNA-binding domain"/>
    <property type="match status" value="1"/>
</dbReference>
<dbReference type="Proteomes" id="UP000270342">
    <property type="component" value="Unassembled WGS sequence"/>
</dbReference>
<dbReference type="PROSITE" id="PS51077">
    <property type="entry name" value="HTH_ICLR"/>
    <property type="match status" value="1"/>
</dbReference>
<keyword evidence="2" id="KW-0238">DNA-binding</keyword>
<evidence type="ECO:0000259" key="5">
    <source>
        <dbReference type="PROSITE" id="PS51078"/>
    </source>
</evidence>
<keyword evidence="3" id="KW-0804">Transcription</keyword>
<feature type="domain" description="IclR-ED" evidence="5">
    <location>
        <begin position="76"/>
        <end position="261"/>
    </location>
</feature>
<evidence type="ECO:0000256" key="1">
    <source>
        <dbReference type="ARBA" id="ARBA00023015"/>
    </source>
</evidence>
<dbReference type="PANTHER" id="PTHR30136">
    <property type="entry name" value="HELIX-TURN-HELIX TRANSCRIPTIONAL REGULATOR, ICLR FAMILY"/>
    <property type="match status" value="1"/>
</dbReference>
<name>A0A494Y7R7_9BURK</name>
<proteinExistence type="predicted"/>
<dbReference type="Gene3D" id="1.10.10.10">
    <property type="entry name" value="Winged helix-like DNA-binding domain superfamily/Winged helix DNA-binding domain"/>
    <property type="match status" value="1"/>
</dbReference>
<organism evidence="6 7">
    <name type="scientific">Pararobbsia silviterrae</name>
    <dbReference type="NCBI Taxonomy" id="1792498"/>
    <lineage>
        <taxon>Bacteria</taxon>
        <taxon>Pseudomonadati</taxon>
        <taxon>Pseudomonadota</taxon>
        <taxon>Betaproteobacteria</taxon>
        <taxon>Burkholderiales</taxon>
        <taxon>Burkholderiaceae</taxon>
        <taxon>Pararobbsia</taxon>
    </lineage>
</organism>
<evidence type="ECO:0000256" key="2">
    <source>
        <dbReference type="ARBA" id="ARBA00023125"/>
    </source>
</evidence>
<evidence type="ECO:0000313" key="7">
    <source>
        <dbReference type="Proteomes" id="UP000270342"/>
    </source>
</evidence>
<keyword evidence="1" id="KW-0805">Transcription regulation</keyword>
<keyword evidence="7" id="KW-1185">Reference proteome</keyword>
<dbReference type="AlphaFoldDB" id="A0A494Y7R7"/>
<dbReference type="InterPro" id="IPR050707">
    <property type="entry name" value="HTH_MetabolicPath_Reg"/>
</dbReference>
<dbReference type="Pfam" id="PF01614">
    <property type="entry name" value="IclR_C"/>
    <property type="match status" value="1"/>
</dbReference>
<dbReference type="SUPFAM" id="SSF55781">
    <property type="entry name" value="GAF domain-like"/>
    <property type="match status" value="1"/>
</dbReference>
<sequence length="271" mass="29128">MDTESTEKAQRGIQSVEVGSEILLALTYSDAPMALKEIAAVTGMPPAKLFPYLVSLIKLELVQRVEPSGDYAPGALALRLGLYGLQRLNPLREAEADVLALASKTGQSVFLTTWGPNGPVVVRQEDPSYPLHLTLRVGTIMSLVNTATGRLFGAYMPEPLVRKALEDEHIRLSGATELRAADKAQLFRDYEQIRAEGMTRTDGNPLPGVNAIAAPVFMFNGAIALAITLVGPSGTFDTRADADLAVTLRQTAKDLSFRLGYALPHAGANRI</sequence>
<dbReference type="InterPro" id="IPR014757">
    <property type="entry name" value="Tscrpt_reg_IclR_C"/>
</dbReference>
<dbReference type="EMBL" id="RBZU01000002">
    <property type="protein sequence ID" value="RKP57607.1"/>
    <property type="molecule type" value="Genomic_DNA"/>
</dbReference>
<accession>A0A494Y7R7</accession>
<evidence type="ECO:0000259" key="4">
    <source>
        <dbReference type="PROSITE" id="PS51077"/>
    </source>
</evidence>
<evidence type="ECO:0000313" key="6">
    <source>
        <dbReference type="EMBL" id="RKP57607.1"/>
    </source>
</evidence>
<dbReference type="Gene3D" id="3.30.450.40">
    <property type="match status" value="1"/>
</dbReference>
<dbReference type="PANTHER" id="PTHR30136:SF8">
    <property type="entry name" value="TRANSCRIPTIONAL REGULATORY PROTEIN"/>
    <property type="match status" value="1"/>
</dbReference>
<protein>
    <submittedName>
        <fullName evidence="6">IclR family transcriptional regulator</fullName>
    </submittedName>
</protein>